<comment type="caution">
    <text evidence="1">The sequence shown here is derived from an EMBL/GenBank/DDBJ whole genome shotgun (WGS) entry which is preliminary data.</text>
</comment>
<protein>
    <submittedName>
        <fullName evidence="1">Uncharacterized protein</fullName>
    </submittedName>
</protein>
<gene>
    <name evidence="1" type="ORF">EJ063_00780</name>
</gene>
<organism evidence="1 2">
    <name type="scientific">Vibrio aquaticus</name>
    <dbReference type="NCBI Taxonomy" id="2496559"/>
    <lineage>
        <taxon>Bacteria</taxon>
        <taxon>Pseudomonadati</taxon>
        <taxon>Pseudomonadota</taxon>
        <taxon>Gammaproteobacteria</taxon>
        <taxon>Vibrionales</taxon>
        <taxon>Vibrionaceae</taxon>
        <taxon>Vibrio</taxon>
    </lineage>
</organism>
<evidence type="ECO:0000313" key="2">
    <source>
        <dbReference type="Proteomes" id="UP000268973"/>
    </source>
</evidence>
<sequence>MLVHKIKDKAKSALNKNSSDRGLEYMEIKKFDEEINSYRDIFTCDRDILSKVQFQHEGGSNELGNEGFDKIIENANYIIGLANKETMDRNDYRSYSNEIRRLNKILSGAINDELKKCDDDFGLNKDSIFFSEFRKHIDNS</sequence>
<dbReference type="RefSeq" id="WP_158675980.1">
    <property type="nucleotide sequence ID" value="NZ_RXZH01000001.1"/>
</dbReference>
<reference evidence="1 2" key="1">
    <citation type="submission" date="2018-12" db="EMBL/GenBank/DDBJ databases">
        <title>Vibrio sp. isolated from China Sea.</title>
        <authorList>
            <person name="Li Y."/>
        </authorList>
    </citation>
    <scope>NUCLEOTIDE SEQUENCE [LARGE SCALE GENOMIC DNA]</scope>
    <source>
        <strain evidence="1 2">BEI207</strain>
    </source>
</reference>
<name>A0A3S0MLM1_9VIBR</name>
<dbReference type="EMBL" id="RXZH01000001">
    <property type="protein sequence ID" value="RTZ17348.1"/>
    <property type="molecule type" value="Genomic_DNA"/>
</dbReference>
<proteinExistence type="predicted"/>
<keyword evidence="2" id="KW-1185">Reference proteome</keyword>
<evidence type="ECO:0000313" key="1">
    <source>
        <dbReference type="EMBL" id="RTZ17348.1"/>
    </source>
</evidence>
<dbReference type="AlphaFoldDB" id="A0A3S0MLM1"/>
<dbReference type="Proteomes" id="UP000268973">
    <property type="component" value="Unassembled WGS sequence"/>
</dbReference>
<accession>A0A3S0MLM1</accession>